<dbReference type="AlphaFoldDB" id="A0A9W6WLL1"/>
<evidence type="ECO:0000313" key="2">
    <source>
        <dbReference type="Proteomes" id="UP001165083"/>
    </source>
</evidence>
<organism evidence="1 2">
    <name type="scientific">Phytophthora lilii</name>
    <dbReference type="NCBI Taxonomy" id="2077276"/>
    <lineage>
        <taxon>Eukaryota</taxon>
        <taxon>Sar</taxon>
        <taxon>Stramenopiles</taxon>
        <taxon>Oomycota</taxon>
        <taxon>Peronosporomycetes</taxon>
        <taxon>Peronosporales</taxon>
        <taxon>Peronosporaceae</taxon>
        <taxon>Phytophthora</taxon>
    </lineage>
</organism>
<proteinExistence type="predicted"/>
<dbReference type="OrthoDB" id="125370at2759"/>
<name>A0A9W6WLL1_9STRA</name>
<accession>A0A9W6WLL1</accession>
<reference evidence="1" key="1">
    <citation type="submission" date="2023-04" db="EMBL/GenBank/DDBJ databases">
        <title>Phytophthora lilii NBRC 32176.</title>
        <authorList>
            <person name="Ichikawa N."/>
            <person name="Sato H."/>
            <person name="Tonouchi N."/>
        </authorList>
    </citation>
    <scope>NUCLEOTIDE SEQUENCE</scope>
    <source>
        <strain evidence="1">NBRC 32176</strain>
    </source>
</reference>
<comment type="caution">
    <text evidence="1">The sequence shown here is derived from an EMBL/GenBank/DDBJ whole genome shotgun (WGS) entry which is preliminary data.</text>
</comment>
<protein>
    <submittedName>
        <fullName evidence="1">Unnamed protein product</fullName>
    </submittedName>
</protein>
<keyword evidence="2" id="KW-1185">Reference proteome</keyword>
<gene>
    <name evidence="1" type="ORF">Plil01_000017100</name>
</gene>
<dbReference type="EMBL" id="BSXW01000007">
    <property type="protein sequence ID" value="GMF09254.1"/>
    <property type="molecule type" value="Genomic_DNA"/>
</dbReference>
<sequence>MAGILPSCFKVDFNCVSINISQEVQLAWDRFDPSTSVKLHILHCPSIEIPKSFQRFRRLTEIWVYNSTIVEWGAEAAITSTHHPDMAMVSMVRINMTGGSLPLGFQSLEFPLSLLDINFCETNLRTLPDDLDTKWHIDSSILLENSEFTEVPPVLMRLQPSPGMIDITNTNISSFWSWVDPLVKNTQGIMIPIIAGGSRYCAERESIMNGDIDTFSEPFHPGESSLLMNASKGIGMFCLLVWIVPPQPR</sequence>
<dbReference type="Proteomes" id="UP001165083">
    <property type="component" value="Unassembled WGS sequence"/>
</dbReference>
<evidence type="ECO:0000313" key="1">
    <source>
        <dbReference type="EMBL" id="GMF09254.1"/>
    </source>
</evidence>